<dbReference type="EMBL" id="JARBJD010000288">
    <property type="protein sequence ID" value="KAK2944681.1"/>
    <property type="molecule type" value="Genomic_DNA"/>
</dbReference>
<feature type="compositionally biased region" description="Low complexity" evidence="1">
    <location>
        <begin position="1"/>
        <end position="19"/>
    </location>
</feature>
<comment type="caution">
    <text evidence="3">The sequence shown here is derived from an EMBL/GenBank/DDBJ whole genome shotgun (WGS) entry which is preliminary data.</text>
</comment>
<dbReference type="Proteomes" id="UP001281761">
    <property type="component" value="Unassembled WGS sequence"/>
</dbReference>
<keyword evidence="2" id="KW-0472">Membrane</keyword>
<name>A0ABQ9X250_9EUKA</name>
<keyword evidence="2" id="KW-1133">Transmembrane helix</keyword>
<feature type="region of interest" description="Disordered" evidence="1">
    <location>
        <begin position="1"/>
        <end position="95"/>
    </location>
</feature>
<evidence type="ECO:0000256" key="2">
    <source>
        <dbReference type="SAM" id="Phobius"/>
    </source>
</evidence>
<reference evidence="3 4" key="1">
    <citation type="journal article" date="2022" name="bioRxiv">
        <title>Genomics of Preaxostyla Flagellates Illuminates Evolutionary Transitions and the Path Towards Mitochondrial Loss.</title>
        <authorList>
            <person name="Novak L.V.F."/>
            <person name="Treitli S.C."/>
            <person name="Pyrih J."/>
            <person name="Halakuc P."/>
            <person name="Pipaliya S.V."/>
            <person name="Vacek V."/>
            <person name="Brzon O."/>
            <person name="Soukal P."/>
            <person name="Eme L."/>
            <person name="Dacks J.B."/>
            <person name="Karnkowska A."/>
            <person name="Elias M."/>
            <person name="Hampl V."/>
        </authorList>
    </citation>
    <scope>NUCLEOTIDE SEQUENCE [LARGE SCALE GENOMIC DNA]</scope>
    <source>
        <strain evidence="3">NAU3</strain>
        <tissue evidence="3">Gut</tissue>
    </source>
</reference>
<gene>
    <name evidence="3" type="ORF">BLNAU_20374</name>
</gene>
<evidence type="ECO:0000313" key="4">
    <source>
        <dbReference type="Proteomes" id="UP001281761"/>
    </source>
</evidence>
<evidence type="ECO:0000313" key="3">
    <source>
        <dbReference type="EMBL" id="KAK2944681.1"/>
    </source>
</evidence>
<organism evidence="3 4">
    <name type="scientific">Blattamonas nauphoetae</name>
    <dbReference type="NCBI Taxonomy" id="2049346"/>
    <lineage>
        <taxon>Eukaryota</taxon>
        <taxon>Metamonada</taxon>
        <taxon>Preaxostyla</taxon>
        <taxon>Oxymonadida</taxon>
        <taxon>Blattamonas</taxon>
    </lineage>
</organism>
<sequence length="550" mass="62293">MPLSPHSLPLPSHQLPPSLIDHSLPSSESNRLPFNPNETDDKSTLASSIVNSDLHRGSTSSLTLSQTITDPSSASLSLETPPPSPDTPTSFSSPTSDTAWMISTLHNLISAPVLQSSSQHSNDDPNIFDVVRSLRQPLINERFNVSLFDEEDDETIVNSLARCFSVWTETKTLSHIDDPPAFVDRLLWTLRSSHARLRIHSYLVLMSIILERGVECVNESHLHNLRFAFRDGTKEEQTFLIGILVAHFEHLTKTNTPRFKQELSTFDFDGFVTADLSDPYLFHLVISFVMKVWAARAFSFETRVWVKDFLLRFENHQNALVRVCGFLKNMPSLFSFDASFLNASLDYATLLTLYGIPFPEEFTRILLNDQTHINSILASLYLNHTSLNPQYRRKIFPIGLLFERQARSDANAFLEVDARNIAQTSALFLHTPLFGLHSLLVRGFFQSLSDEDIFNLVRLLARESNEIEVQYLAIDLFTLFPPPLVIRLLMTTRPLKMSSIAHLGLFLSLSVMVVRTVGMSNGRTKRRSTRTTDSGHVQVKKKCFMWPKST</sequence>
<keyword evidence="2" id="KW-0812">Transmembrane</keyword>
<keyword evidence="4" id="KW-1185">Reference proteome</keyword>
<proteinExistence type="predicted"/>
<protein>
    <submittedName>
        <fullName evidence="3">Uncharacterized protein</fullName>
    </submittedName>
</protein>
<accession>A0ABQ9X250</accession>
<feature type="transmembrane region" description="Helical" evidence="2">
    <location>
        <begin position="500"/>
        <end position="518"/>
    </location>
</feature>
<evidence type="ECO:0000256" key="1">
    <source>
        <dbReference type="SAM" id="MobiDB-lite"/>
    </source>
</evidence>
<feature type="compositionally biased region" description="Low complexity" evidence="1">
    <location>
        <begin position="58"/>
        <end position="79"/>
    </location>
</feature>